<feature type="compositionally biased region" description="Acidic residues" evidence="1">
    <location>
        <begin position="68"/>
        <end position="90"/>
    </location>
</feature>
<dbReference type="AlphaFoldDB" id="A0A1H9YNL7"/>
<keyword evidence="2" id="KW-0472">Membrane</keyword>
<keyword evidence="2" id="KW-0812">Transmembrane</keyword>
<evidence type="ECO:0000313" key="4">
    <source>
        <dbReference type="Proteomes" id="UP000199800"/>
    </source>
</evidence>
<evidence type="ECO:0000313" key="3">
    <source>
        <dbReference type="EMBL" id="SES70197.1"/>
    </source>
</evidence>
<dbReference type="RefSeq" id="WP_092475523.1">
    <property type="nucleotide sequence ID" value="NZ_FOHN01000002.1"/>
</dbReference>
<feature type="compositionally biased region" description="Basic and acidic residues" evidence="1">
    <location>
        <begin position="39"/>
        <end position="49"/>
    </location>
</feature>
<sequence>MKISFGANFIPVVYLTAAAVGDEDEDCIVVEGQEGLEEEYTRKETKPADSDLAGEEAVNSENYASEGEAIEEADMVEGEEKEVTEEETAEETTKETGESGQEEDNESQPLQGEVKQSKEPVFGRPAVLGGCSLLMLLAGCVLGFLLAKKQIKKESELSEEI</sequence>
<evidence type="ECO:0000256" key="1">
    <source>
        <dbReference type="SAM" id="MobiDB-lite"/>
    </source>
</evidence>
<dbReference type="Proteomes" id="UP000199800">
    <property type="component" value="Unassembled WGS sequence"/>
</dbReference>
<gene>
    <name evidence="3" type="ORF">SAMN04487772_10296</name>
</gene>
<feature type="transmembrane region" description="Helical" evidence="2">
    <location>
        <begin position="126"/>
        <end position="147"/>
    </location>
</feature>
<keyword evidence="2" id="KW-1133">Transmembrane helix</keyword>
<accession>A0A1H9YNL7</accession>
<organism evidence="3 4">
    <name type="scientific">[Clostridium] polysaccharolyticum</name>
    <dbReference type="NCBI Taxonomy" id="29364"/>
    <lineage>
        <taxon>Bacteria</taxon>
        <taxon>Bacillati</taxon>
        <taxon>Bacillota</taxon>
        <taxon>Clostridia</taxon>
        <taxon>Lachnospirales</taxon>
        <taxon>Lachnospiraceae</taxon>
    </lineage>
</organism>
<name>A0A1H9YNL7_9FIRM</name>
<protein>
    <submittedName>
        <fullName evidence="3">Uncharacterized protein</fullName>
    </submittedName>
</protein>
<dbReference type="STRING" id="29364.SAMN04487772_10296"/>
<evidence type="ECO:0000256" key="2">
    <source>
        <dbReference type="SAM" id="Phobius"/>
    </source>
</evidence>
<proteinExistence type="predicted"/>
<feature type="region of interest" description="Disordered" evidence="1">
    <location>
        <begin position="33"/>
        <end position="118"/>
    </location>
</feature>
<keyword evidence="4" id="KW-1185">Reference proteome</keyword>
<dbReference type="EMBL" id="FOHN01000002">
    <property type="protein sequence ID" value="SES70197.1"/>
    <property type="molecule type" value="Genomic_DNA"/>
</dbReference>
<reference evidence="3 4" key="1">
    <citation type="submission" date="2016-10" db="EMBL/GenBank/DDBJ databases">
        <authorList>
            <person name="de Groot N.N."/>
        </authorList>
    </citation>
    <scope>NUCLEOTIDE SEQUENCE [LARGE SCALE GENOMIC DNA]</scope>
    <source>
        <strain evidence="3 4">DSM 1801</strain>
    </source>
</reference>